<dbReference type="AlphaFoldDB" id="A0A9Q0MKW0"/>
<dbReference type="EMBL" id="WJQU01002003">
    <property type="protein sequence ID" value="KAJ6633452.1"/>
    <property type="molecule type" value="Genomic_DNA"/>
</dbReference>
<dbReference type="OrthoDB" id="5953030at2759"/>
<evidence type="ECO:0000313" key="3">
    <source>
        <dbReference type="Proteomes" id="UP001151699"/>
    </source>
</evidence>
<reference evidence="2" key="1">
    <citation type="submission" date="2022-07" db="EMBL/GenBank/DDBJ databases">
        <authorList>
            <person name="Trinca V."/>
            <person name="Uliana J.V.C."/>
            <person name="Torres T.T."/>
            <person name="Ward R.J."/>
            <person name="Monesi N."/>
        </authorList>
    </citation>
    <scope>NUCLEOTIDE SEQUENCE</scope>
    <source>
        <strain evidence="2">HSMRA1968</strain>
        <tissue evidence="2">Whole embryos</tissue>
    </source>
</reference>
<proteinExistence type="predicted"/>
<accession>A0A9Q0MKW0</accession>
<evidence type="ECO:0000256" key="1">
    <source>
        <dbReference type="SAM" id="SignalP"/>
    </source>
</evidence>
<organism evidence="2 3">
    <name type="scientific">Pseudolycoriella hygida</name>
    <dbReference type="NCBI Taxonomy" id="35572"/>
    <lineage>
        <taxon>Eukaryota</taxon>
        <taxon>Metazoa</taxon>
        <taxon>Ecdysozoa</taxon>
        <taxon>Arthropoda</taxon>
        <taxon>Hexapoda</taxon>
        <taxon>Insecta</taxon>
        <taxon>Pterygota</taxon>
        <taxon>Neoptera</taxon>
        <taxon>Endopterygota</taxon>
        <taxon>Diptera</taxon>
        <taxon>Nematocera</taxon>
        <taxon>Sciaroidea</taxon>
        <taxon>Sciaridae</taxon>
        <taxon>Pseudolycoriella</taxon>
    </lineage>
</organism>
<dbReference type="Proteomes" id="UP001151699">
    <property type="component" value="Unassembled WGS sequence"/>
</dbReference>
<keyword evidence="1" id="KW-0732">Signal</keyword>
<name>A0A9Q0MKW0_9DIPT</name>
<sequence length="336" mass="39486">MAIKSRVFNSVIALLFITIHVAFADPISFDDFLQSMNEALAADDKINWPEEVIGLMKEELYDNKDFGTTSKDELTKILISDLKLRRSFYEKRRRFLKTFITKVLVKDMTYYPEEGSDEDPTKMMFLSKMKIDEVDSFIEQTIVEKKVSLKDEWKILTLKDAFRMAFFYSKYPKELVSIFSEELRDDIKDWLDEVPTWGTRGFEQDAYEQAIQIDDFQRAELHHVYTDYVQLFHSFQKGRLNEAVFSVNQDPYEVSRWTRVKHLSLNPKKPQAVLFVEQTDALMKLHPLSWILLLDGVVIHYTDKVLILGLFMDKELTYEGQVIEICSIVFSTIRSL</sequence>
<comment type="caution">
    <text evidence="2">The sequence shown here is derived from an EMBL/GenBank/DDBJ whole genome shotgun (WGS) entry which is preliminary data.</text>
</comment>
<evidence type="ECO:0000313" key="2">
    <source>
        <dbReference type="EMBL" id="KAJ6633452.1"/>
    </source>
</evidence>
<feature type="chain" id="PRO_5040323797" evidence="1">
    <location>
        <begin position="25"/>
        <end position="336"/>
    </location>
</feature>
<gene>
    <name evidence="2" type="ORF">Bhyg_15934</name>
</gene>
<keyword evidence="3" id="KW-1185">Reference proteome</keyword>
<feature type="signal peptide" evidence="1">
    <location>
        <begin position="1"/>
        <end position="24"/>
    </location>
</feature>
<protein>
    <submittedName>
        <fullName evidence="2">Uncharacterized protein</fullName>
    </submittedName>
</protein>